<feature type="domain" description="Tetrapyrrole methylase" evidence="6">
    <location>
        <begin position="3"/>
        <end position="222"/>
    </location>
</feature>
<keyword evidence="5" id="KW-0949">S-adenosyl-L-methionine</keyword>
<dbReference type="PIRSF" id="PIRSF036525">
    <property type="entry name" value="CobF"/>
    <property type="match status" value="1"/>
</dbReference>
<keyword evidence="3 7" id="KW-0489">Methyltransferase</keyword>
<dbReference type="Pfam" id="PF00590">
    <property type="entry name" value="TP_methylase"/>
    <property type="match status" value="1"/>
</dbReference>
<dbReference type="AlphaFoldDB" id="A0A6J4RRK6"/>
<reference evidence="7" key="1">
    <citation type="submission" date="2020-02" db="EMBL/GenBank/DDBJ databases">
        <authorList>
            <person name="Meier V. D."/>
        </authorList>
    </citation>
    <scope>NUCLEOTIDE SEQUENCE</scope>
    <source>
        <strain evidence="7">AVDCRST_MAG67</strain>
    </source>
</reference>
<dbReference type="GO" id="GO:0043819">
    <property type="term" value="F:precorrin-6A synthase (deacetylating) activity"/>
    <property type="evidence" value="ECO:0007669"/>
    <property type="project" value="UniProtKB-EC"/>
</dbReference>
<dbReference type="GO" id="GO:0009236">
    <property type="term" value="P:cobalamin biosynthetic process"/>
    <property type="evidence" value="ECO:0007669"/>
    <property type="project" value="UniProtKB-KW"/>
</dbReference>
<comment type="pathway">
    <text evidence="1">Cofactor biosynthesis; adenosylcobalamin biosynthesis.</text>
</comment>
<dbReference type="SUPFAM" id="SSF53790">
    <property type="entry name" value="Tetrapyrrole methylase"/>
    <property type="match status" value="1"/>
</dbReference>
<evidence type="ECO:0000256" key="5">
    <source>
        <dbReference type="ARBA" id="ARBA00022691"/>
    </source>
</evidence>
<dbReference type="PANTHER" id="PTHR43467:SF1">
    <property type="entry name" value="PRECORRIN-6A SYNTHASE [DEACETYLATING]"/>
    <property type="match status" value="1"/>
</dbReference>
<proteinExistence type="predicted"/>
<evidence type="ECO:0000256" key="2">
    <source>
        <dbReference type="ARBA" id="ARBA00022573"/>
    </source>
</evidence>
<evidence type="ECO:0000313" key="7">
    <source>
        <dbReference type="EMBL" id="CAA9477380.1"/>
    </source>
</evidence>
<accession>A0A6J4RRK6</accession>
<sequence length="251" mass="27610">MLLIGIGAGDPRYVTQQAIAALNAADVFFVMEKGAEKDDLVALRREVCERFIEDQSYRIVAVRDPERDRTAAAYASAVDDWRRARAEIWERLIADELGEDGVGAILVWGDPSLYDSTLTIMDSILATGRVRFGVEVIPGISAIAALCARHAIALNRVGEAVHITTGRRLAREGFAPNAPDVVVMLDAHCSFDALRGEPIDIYWGAYLGTPDEILVAGALGEVSDEIQRVRAEARTRKGWIMDTYLLRRQSP</sequence>
<evidence type="ECO:0000256" key="4">
    <source>
        <dbReference type="ARBA" id="ARBA00022679"/>
    </source>
</evidence>
<dbReference type="InterPro" id="IPR012797">
    <property type="entry name" value="CobF"/>
</dbReference>
<dbReference type="NCBIfam" id="TIGR02434">
    <property type="entry name" value="CobF"/>
    <property type="match status" value="1"/>
</dbReference>
<keyword evidence="4 7" id="KW-0808">Transferase</keyword>
<dbReference type="CDD" id="cd11643">
    <property type="entry name" value="Precorrin-6A-synthase"/>
    <property type="match status" value="1"/>
</dbReference>
<dbReference type="EC" id="2.1.1.152" evidence="7"/>
<protein>
    <submittedName>
        <fullName evidence="7">Precorrin-6A synthase (Deacetylating)</fullName>
        <ecNumber evidence="7">2.1.1.152</ecNumber>
    </submittedName>
</protein>
<dbReference type="InterPro" id="IPR000878">
    <property type="entry name" value="4pyrrol_Mease"/>
</dbReference>
<dbReference type="InterPro" id="IPR035996">
    <property type="entry name" value="4pyrrol_Methylase_sf"/>
</dbReference>
<keyword evidence="2" id="KW-0169">Cobalamin biosynthesis</keyword>
<evidence type="ECO:0000256" key="3">
    <source>
        <dbReference type="ARBA" id="ARBA00022603"/>
    </source>
</evidence>
<gene>
    <name evidence="7" type="ORF">AVDCRST_MAG67-611</name>
</gene>
<dbReference type="InterPro" id="IPR014777">
    <property type="entry name" value="4pyrrole_Mease_sub1"/>
</dbReference>
<name>A0A6J4RRK6_9ACTN</name>
<dbReference type="PANTHER" id="PTHR43467">
    <property type="entry name" value="COBALT-PRECORRIN-2 C(20)-METHYLTRANSFERASE"/>
    <property type="match status" value="1"/>
</dbReference>
<organism evidence="7">
    <name type="scientific">uncultured Solirubrobacteraceae bacterium</name>
    <dbReference type="NCBI Taxonomy" id="1162706"/>
    <lineage>
        <taxon>Bacteria</taxon>
        <taxon>Bacillati</taxon>
        <taxon>Actinomycetota</taxon>
        <taxon>Thermoleophilia</taxon>
        <taxon>Solirubrobacterales</taxon>
        <taxon>Solirubrobacteraceae</taxon>
        <taxon>environmental samples</taxon>
    </lineage>
</organism>
<evidence type="ECO:0000259" key="6">
    <source>
        <dbReference type="Pfam" id="PF00590"/>
    </source>
</evidence>
<dbReference type="InterPro" id="IPR014776">
    <property type="entry name" value="4pyrrole_Mease_sub2"/>
</dbReference>
<evidence type="ECO:0000256" key="1">
    <source>
        <dbReference type="ARBA" id="ARBA00004953"/>
    </source>
</evidence>
<dbReference type="GO" id="GO:0032259">
    <property type="term" value="P:methylation"/>
    <property type="evidence" value="ECO:0007669"/>
    <property type="project" value="UniProtKB-KW"/>
</dbReference>
<dbReference type="EMBL" id="CADCVQ010000029">
    <property type="protein sequence ID" value="CAA9477380.1"/>
    <property type="molecule type" value="Genomic_DNA"/>
</dbReference>
<dbReference type="Gene3D" id="3.40.1010.10">
    <property type="entry name" value="Cobalt-precorrin-4 Transmethylase, Domain 1"/>
    <property type="match status" value="1"/>
</dbReference>
<dbReference type="Gene3D" id="3.30.950.10">
    <property type="entry name" value="Methyltransferase, Cobalt-precorrin-4 Transmethylase, Domain 2"/>
    <property type="match status" value="1"/>
</dbReference>